<dbReference type="InterPro" id="IPR018497">
    <property type="entry name" value="Peptidase_M13_C"/>
</dbReference>
<sequence>MQTVIKNPSWWRRRTKLERGLLVLSSILFLVAATGFGLWAFDALRAEGAGTDPDLAETPPHATALHGDSTTMNKVPGMENKKPAGENVCLTKECIHTASTVLRKIKPDVEPCDNFYEFACGSYIEEENIPDDKVSISTFSVISDKLQEQLKDIITAERPATDFKHFRLPNLLYKACMNKTLIESLGATPIAKIAKSLGGWPLIEGDNWNKDDTWTWQEQVKKFRKAGFSMDYIIDFSIGVDLQNSTKRIMDLDQSALALSREYLVKGMNETLVQAYYDYMVDIAVLFGADKAQAKEQLMQSLEFEMALANISLPNEKRRNSSELFNPRTTQQLQATYPYVQWVDYMNALLPDGLSVQDDEIINLTVPSFFEELGKLLAKTPNRVIANYMMWRIHAFSIGFLSEEFRKRQLQYITALSGRQEQEARWKECVDIASGSLGISVGSLYVRKHFNQDSKANALEMVNDIRMVFSDILDEVNWMDEKTKKEAKLKLHSMATHIGYPDEMLDNEKLAKYFEKLDINPDAYFESFLNMNIFGTDYSFNKLRQPVNKTEWVRHARPAVVNAFYSSLENSIQFPAGILQGHFFNAQRPKYMNFGAIGYVIGHEITHGFDDQGRQFDVKGNLRDWWQPDTQKAYLKKAQCIIDQYGNYTERATGLNLNGINTQGENIADNGGVKESYIAYKRWVEKHGEEPKLPGLDYTPQQMFWISAGQTWCAKYRKESLKMRITTGVHSPSEFRVLGSLSNMKDFAKDFLCPEGSPMNPVQKCEVW</sequence>
<evidence type="ECO:0000256" key="10">
    <source>
        <dbReference type="SAM" id="Phobius"/>
    </source>
</evidence>
<accession>A0ABM1NMC0</accession>
<keyword evidence="7" id="KW-0862">Zinc</keyword>
<evidence type="ECO:0000256" key="5">
    <source>
        <dbReference type="ARBA" id="ARBA00022723"/>
    </source>
</evidence>
<dbReference type="InterPro" id="IPR024079">
    <property type="entry name" value="MetalloPept_cat_dom_sf"/>
</dbReference>
<organism evidence="13 14">
    <name type="scientific">Drosophila arizonae</name>
    <name type="common">Fruit fly</name>
    <dbReference type="NCBI Taxonomy" id="7263"/>
    <lineage>
        <taxon>Eukaryota</taxon>
        <taxon>Metazoa</taxon>
        <taxon>Ecdysozoa</taxon>
        <taxon>Arthropoda</taxon>
        <taxon>Hexapoda</taxon>
        <taxon>Insecta</taxon>
        <taxon>Pterygota</taxon>
        <taxon>Neoptera</taxon>
        <taxon>Endopterygota</taxon>
        <taxon>Diptera</taxon>
        <taxon>Brachycera</taxon>
        <taxon>Muscomorpha</taxon>
        <taxon>Ephydroidea</taxon>
        <taxon>Drosophilidae</taxon>
        <taxon>Drosophila</taxon>
    </lineage>
</organism>
<dbReference type="PANTHER" id="PTHR11733:SF224">
    <property type="entry name" value="NEPRILYSIN-2"/>
    <property type="match status" value="1"/>
</dbReference>
<dbReference type="SUPFAM" id="SSF55486">
    <property type="entry name" value="Metalloproteases ('zincins'), catalytic domain"/>
    <property type="match status" value="1"/>
</dbReference>
<keyword evidence="10" id="KW-0472">Membrane</keyword>
<evidence type="ECO:0000259" key="12">
    <source>
        <dbReference type="Pfam" id="PF05649"/>
    </source>
</evidence>
<evidence type="ECO:0000256" key="3">
    <source>
        <dbReference type="ARBA" id="ARBA00007357"/>
    </source>
</evidence>
<reference evidence="13" key="1">
    <citation type="journal article" date="1997" name="Nucleic Acids Res.">
        <title>tRNAscan-SE: a program for improved detection of transfer RNA genes in genomic sequence.</title>
        <authorList>
            <person name="Lowe T.M."/>
            <person name="Eddy S.R."/>
        </authorList>
    </citation>
    <scope>NUCLEOTIDE SEQUENCE [LARGE SCALE GENOMIC DNA]</scope>
</reference>
<feature type="domain" description="Peptidase M13 N-terminal" evidence="12">
    <location>
        <begin position="111"/>
        <end position="501"/>
    </location>
</feature>
<keyword evidence="10" id="KW-1133">Transmembrane helix</keyword>
<feature type="transmembrane region" description="Helical" evidence="10">
    <location>
        <begin position="21"/>
        <end position="41"/>
    </location>
</feature>
<reference evidence="14" key="3">
    <citation type="submission" date="2025-08" db="UniProtKB">
        <authorList>
            <consortium name="RefSeq"/>
        </authorList>
    </citation>
    <scope>IDENTIFICATION</scope>
    <source>
        <tissue evidence="14">Whole organism</tissue>
    </source>
</reference>
<feature type="domain" description="Peptidase M13 C-terminal" evidence="11">
    <location>
        <begin position="562"/>
        <end position="767"/>
    </location>
</feature>
<dbReference type="CDD" id="cd08662">
    <property type="entry name" value="M13"/>
    <property type="match status" value="1"/>
</dbReference>
<reference evidence="13" key="2">
    <citation type="journal article" date="2016" name="G3 (Bethesda)">
        <title>Genome Evolution in Three Species of Cactophilic Drosophila.</title>
        <authorList>
            <person name="Sanchez-Flores A."/>
            <person name="Penazola F."/>
            <person name="Carpinteyro-Ponce J."/>
            <person name="Nazario-Yepiz N."/>
            <person name="Abreu-Goodger C."/>
            <person name="Machado C.A."/>
            <person name="Markow T.A."/>
        </authorList>
    </citation>
    <scope>NUCLEOTIDE SEQUENCE [LARGE SCALE GENOMIC DNA]</scope>
</reference>
<dbReference type="Gene3D" id="1.10.1380.10">
    <property type="entry name" value="Neutral endopeptidase , domain2"/>
    <property type="match status" value="1"/>
</dbReference>
<evidence type="ECO:0000313" key="14">
    <source>
        <dbReference type="RefSeq" id="XP_017856106.1"/>
    </source>
</evidence>
<name>A0ABM1NMC0_DROAR</name>
<evidence type="ECO:0000256" key="2">
    <source>
        <dbReference type="ARBA" id="ARBA00004401"/>
    </source>
</evidence>
<dbReference type="Pfam" id="PF05649">
    <property type="entry name" value="Peptidase_M13_N"/>
    <property type="match status" value="1"/>
</dbReference>
<evidence type="ECO:0000259" key="11">
    <source>
        <dbReference type="Pfam" id="PF01431"/>
    </source>
</evidence>
<evidence type="ECO:0000256" key="4">
    <source>
        <dbReference type="ARBA" id="ARBA00022670"/>
    </source>
</evidence>
<dbReference type="PANTHER" id="PTHR11733">
    <property type="entry name" value="ZINC METALLOPROTEASE FAMILY M13 NEPRILYSIN-RELATED"/>
    <property type="match status" value="1"/>
</dbReference>
<evidence type="ECO:0000256" key="6">
    <source>
        <dbReference type="ARBA" id="ARBA00022801"/>
    </source>
</evidence>
<keyword evidence="8" id="KW-0482">Metalloprotease</keyword>
<keyword evidence="5" id="KW-0479">Metal-binding</keyword>
<dbReference type="InterPro" id="IPR000718">
    <property type="entry name" value="Peptidase_M13"/>
</dbReference>
<dbReference type="Pfam" id="PF01431">
    <property type="entry name" value="Peptidase_M13"/>
    <property type="match status" value="1"/>
</dbReference>
<gene>
    <name evidence="14" type="primary">LOC108608961</name>
</gene>
<keyword evidence="4" id="KW-0645">Protease</keyword>
<dbReference type="PRINTS" id="PR00786">
    <property type="entry name" value="NEPRILYSIN"/>
</dbReference>
<protein>
    <submittedName>
        <fullName evidence="14">Membrane metallo-endopeptidase-like 1 isoform X3</fullName>
    </submittedName>
</protein>
<dbReference type="Proteomes" id="UP000694904">
    <property type="component" value="Chromosome 2"/>
</dbReference>
<proteinExistence type="inferred from homology"/>
<keyword evidence="10" id="KW-0812">Transmembrane</keyword>
<evidence type="ECO:0000256" key="8">
    <source>
        <dbReference type="ARBA" id="ARBA00023049"/>
    </source>
</evidence>
<evidence type="ECO:0000256" key="7">
    <source>
        <dbReference type="ARBA" id="ARBA00022833"/>
    </source>
</evidence>
<keyword evidence="6" id="KW-0378">Hydrolase</keyword>
<dbReference type="RefSeq" id="XP_017856106.1">
    <property type="nucleotide sequence ID" value="XM_018000617.1"/>
</dbReference>
<dbReference type="InterPro" id="IPR008753">
    <property type="entry name" value="Peptidase_M13_N"/>
</dbReference>
<evidence type="ECO:0000313" key="13">
    <source>
        <dbReference type="Proteomes" id="UP000694904"/>
    </source>
</evidence>
<dbReference type="GeneID" id="108608961"/>
<evidence type="ECO:0000256" key="9">
    <source>
        <dbReference type="SAM" id="MobiDB-lite"/>
    </source>
</evidence>
<dbReference type="Gene3D" id="3.40.390.10">
    <property type="entry name" value="Collagenase (Catalytic Domain)"/>
    <property type="match status" value="1"/>
</dbReference>
<comment type="similarity">
    <text evidence="3">Belongs to the peptidase M13 family.</text>
</comment>
<keyword evidence="13" id="KW-1185">Reference proteome</keyword>
<evidence type="ECO:0000256" key="1">
    <source>
        <dbReference type="ARBA" id="ARBA00001947"/>
    </source>
</evidence>
<dbReference type="PROSITE" id="PS51885">
    <property type="entry name" value="NEPRILYSIN"/>
    <property type="match status" value="1"/>
</dbReference>
<feature type="region of interest" description="Disordered" evidence="9">
    <location>
        <begin position="52"/>
        <end position="79"/>
    </location>
</feature>
<dbReference type="InterPro" id="IPR042089">
    <property type="entry name" value="Peptidase_M13_dom_2"/>
</dbReference>
<comment type="subcellular location">
    <subcellularLocation>
        <location evidence="2">Cell membrane</location>
        <topology evidence="2">Single-pass type II membrane protein</topology>
    </subcellularLocation>
</comment>
<comment type="cofactor">
    <cofactor evidence="1">
        <name>Zn(2+)</name>
        <dbReference type="ChEBI" id="CHEBI:29105"/>
    </cofactor>
</comment>